<accession>T1K0W2</accession>
<keyword evidence="2" id="KW-1185">Reference proteome</keyword>
<dbReference type="EMBL" id="CAEY01001145">
    <property type="status" value="NOT_ANNOTATED_CDS"/>
    <property type="molecule type" value="Genomic_DNA"/>
</dbReference>
<name>T1K0W2_TETUR</name>
<sequence>MVVTSTRLSRKNQEAMIIQCNVGLLFTFFRNQERKQKPSKSKDA</sequence>
<evidence type="ECO:0000313" key="2">
    <source>
        <dbReference type="Proteomes" id="UP000015104"/>
    </source>
</evidence>
<reference evidence="2" key="1">
    <citation type="submission" date="2011-08" db="EMBL/GenBank/DDBJ databases">
        <authorList>
            <person name="Rombauts S."/>
        </authorList>
    </citation>
    <scope>NUCLEOTIDE SEQUENCE</scope>
    <source>
        <strain evidence="2">London</strain>
    </source>
</reference>
<dbReference type="Proteomes" id="UP000015104">
    <property type="component" value="Unassembled WGS sequence"/>
</dbReference>
<evidence type="ECO:0000313" key="1">
    <source>
        <dbReference type="EnsemblMetazoa" id="tetur03g09280.1"/>
    </source>
</evidence>
<dbReference type="AlphaFoldDB" id="T1K0W2"/>
<organism evidence="1 2">
    <name type="scientific">Tetranychus urticae</name>
    <name type="common">Two-spotted spider mite</name>
    <dbReference type="NCBI Taxonomy" id="32264"/>
    <lineage>
        <taxon>Eukaryota</taxon>
        <taxon>Metazoa</taxon>
        <taxon>Ecdysozoa</taxon>
        <taxon>Arthropoda</taxon>
        <taxon>Chelicerata</taxon>
        <taxon>Arachnida</taxon>
        <taxon>Acari</taxon>
        <taxon>Acariformes</taxon>
        <taxon>Trombidiformes</taxon>
        <taxon>Prostigmata</taxon>
        <taxon>Eleutherengona</taxon>
        <taxon>Raphignathae</taxon>
        <taxon>Tetranychoidea</taxon>
        <taxon>Tetranychidae</taxon>
        <taxon>Tetranychus</taxon>
    </lineage>
</organism>
<proteinExistence type="predicted"/>
<dbReference type="HOGENOM" id="CLU_3225199_0_0_1"/>
<protein>
    <submittedName>
        <fullName evidence="1">Uncharacterized protein</fullName>
    </submittedName>
</protein>
<dbReference type="EnsemblMetazoa" id="tetur03g09280.1">
    <property type="protein sequence ID" value="tetur03g09280.1"/>
    <property type="gene ID" value="tetur03g09280"/>
</dbReference>
<reference evidence="1" key="2">
    <citation type="submission" date="2015-06" db="UniProtKB">
        <authorList>
            <consortium name="EnsemblMetazoa"/>
        </authorList>
    </citation>
    <scope>IDENTIFICATION</scope>
</reference>